<protein>
    <submittedName>
        <fullName evidence="1">Uncharacterized protein</fullName>
    </submittedName>
</protein>
<gene>
    <name evidence="1" type="ORF">HPB48_013823</name>
</gene>
<sequence>MTRVPFGETSSRFMLAPTIGHHLNQVSEDNKETAELLKSSLYVDEFLTAAESEEEAIRIYKQSNEIVADGGMLLRKWSTNSDRLQKLFDSNDKQMVELSKEKTALPSNDRNVFGIT</sequence>
<evidence type="ECO:0000313" key="2">
    <source>
        <dbReference type="Proteomes" id="UP000821853"/>
    </source>
</evidence>
<dbReference type="VEuPathDB" id="VectorBase:HLOH_040295"/>
<name>A0A9J6FWM0_HAELO</name>
<proteinExistence type="predicted"/>
<dbReference type="OMA" id="QVRHKRF"/>
<keyword evidence="2" id="KW-1185">Reference proteome</keyword>
<evidence type="ECO:0000313" key="1">
    <source>
        <dbReference type="EMBL" id="KAH9367179.1"/>
    </source>
</evidence>
<organism evidence="1 2">
    <name type="scientific">Haemaphysalis longicornis</name>
    <name type="common">Bush tick</name>
    <dbReference type="NCBI Taxonomy" id="44386"/>
    <lineage>
        <taxon>Eukaryota</taxon>
        <taxon>Metazoa</taxon>
        <taxon>Ecdysozoa</taxon>
        <taxon>Arthropoda</taxon>
        <taxon>Chelicerata</taxon>
        <taxon>Arachnida</taxon>
        <taxon>Acari</taxon>
        <taxon>Parasitiformes</taxon>
        <taxon>Ixodida</taxon>
        <taxon>Ixodoidea</taxon>
        <taxon>Ixodidae</taxon>
        <taxon>Haemaphysalinae</taxon>
        <taxon>Haemaphysalis</taxon>
    </lineage>
</organism>
<dbReference type="OrthoDB" id="6432134at2759"/>
<reference evidence="1 2" key="1">
    <citation type="journal article" date="2020" name="Cell">
        <title>Large-Scale Comparative Analyses of Tick Genomes Elucidate Their Genetic Diversity and Vector Capacities.</title>
        <authorList>
            <consortium name="Tick Genome and Microbiome Consortium (TIGMIC)"/>
            <person name="Jia N."/>
            <person name="Wang J."/>
            <person name="Shi W."/>
            <person name="Du L."/>
            <person name="Sun Y."/>
            <person name="Zhan W."/>
            <person name="Jiang J.F."/>
            <person name="Wang Q."/>
            <person name="Zhang B."/>
            <person name="Ji P."/>
            <person name="Bell-Sakyi L."/>
            <person name="Cui X.M."/>
            <person name="Yuan T.T."/>
            <person name="Jiang B.G."/>
            <person name="Yang W.F."/>
            <person name="Lam T.T."/>
            <person name="Chang Q.C."/>
            <person name="Ding S.J."/>
            <person name="Wang X.J."/>
            <person name="Zhu J.G."/>
            <person name="Ruan X.D."/>
            <person name="Zhao L."/>
            <person name="Wei J.T."/>
            <person name="Ye R.Z."/>
            <person name="Que T.C."/>
            <person name="Du C.H."/>
            <person name="Zhou Y.H."/>
            <person name="Cheng J.X."/>
            <person name="Dai P.F."/>
            <person name="Guo W.B."/>
            <person name="Han X.H."/>
            <person name="Huang E.J."/>
            <person name="Li L.F."/>
            <person name="Wei W."/>
            <person name="Gao Y.C."/>
            <person name="Liu J.Z."/>
            <person name="Shao H.Z."/>
            <person name="Wang X."/>
            <person name="Wang C.C."/>
            <person name="Yang T.C."/>
            <person name="Huo Q.B."/>
            <person name="Li W."/>
            <person name="Chen H.Y."/>
            <person name="Chen S.E."/>
            <person name="Zhou L.G."/>
            <person name="Ni X.B."/>
            <person name="Tian J.H."/>
            <person name="Sheng Y."/>
            <person name="Liu T."/>
            <person name="Pan Y.S."/>
            <person name="Xia L.Y."/>
            <person name="Li J."/>
            <person name="Zhao F."/>
            <person name="Cao W.C."/>
        </authorList>
    </citation>
    <scope>NUCLEOTIDE SEQUENCE [LARGE SCALE GENOMIC DNA]</scope>
    <source>
        <strain evidence="1">HaeL-2018</strain>
    </source>
</reference>
<accession>A0A9J6FWM0</accession>
<comment type="caution">
    <text evidence="1">The sequence shown here is derived from an EMBL/GenBank/DDBJ whole genome shotgun (WGS) entry which is preliminary data.</text>
</comment>
<dbReference type="AlphaFoldDB" id="A0A9J6FWM0"/>
<dbReference type="EMBL" id="JABSTR010000004">
    <property type="protein sequence ID" value="KAH9367179.1"/>
    <property type="molecule type" value="Genomic_DNA"/>
</dbReference>
<dbReference type="Proteomes" id="UP000821853">
    <property type="component" value="Chromosome 2"/>
</dbReference>